<evidence type="ECO:0000256" key="10">
    <source>
        <dbReference type="ARBA" id="ARBA00023157"/>
    </source>
</evidence>
<evidence type="ECO:0000256" key="13">
    <source>
        <dbReference type="RuleBase" id="RU363034"/>
    </source>
</evidence>
<comment type="catalytic activity">
    <reaction evidence="11">
        <text>Preferential cleavage: Arg-|-Xaa, Lys-|-Xaa.</text>
        <dbReference type="EC" id="3.4.21.4"/>
    </reaction>
</comment>
<dbReference type="PANTHER" id="PTHR24276">
    <property type="entry name" value="POLYSERASE-RELATED"/>
    <property type="match status" value="1"/>
</dbReference>
<keyword evidence="8 13" id="KW-0720">Serine protease</keyword>
<proteinExistence type="inferred from homology"/>
<accession>A0A1I8N7Q1</accession>
<comment type="subcellular location">
    <subcellularLocation>
        <location evidence="1">Secreted</location>
    </subcellularLocation>
</comment>
<keyword evidence="10" id="KW-1015">Disulfide bond</keyword>
<dbReference type="SMART" id="SM00020">
    <property type="entry name" value="Tryp_SPc"/>
    <property type="match status" value="1"/>
</dbReference>
<evidence type="ECO:0000256" key="4">
    <source>
        <dbReference type="ARBA" id="ARBA00022670"/>
    </source>
</evidence>
<dbReference type="KEGG" id="mde:101895761"/>
<dbReference type="PROSITE" id="PS00134">
    <property type="entry name" value="TRYPSIN_HIS"/>
    <property type="match status" value="1"/>
</dbReference>
<keyword evidence="4 13" id="KW-0645">Protease</keyword>
<dbReference type="EC" id="3.4.21.4" evidence="12"/>
<protein>
    <recommendedName>
        <fullName evidence="12">trypsin</fullName>
        <ecNumber evidence="12">3.4.21.4</ecNumber>
    </recommendedName>
</protein>
<keyword evidence="16" id="KW-1185">Reference proteome</keyword>
<keyword evidence="6" id="KW-0222">Digestion</keyword>
<evidence type="ECO:0000313" key="15">
    <source>
        <dbReference type="EnsemblMetazoa" id="MDOA012438-PA"/>
    </source>
</evidence>
<keyword evidence="3" id="KW-0964">Secreted</keyword>
<organism evidence="15">
    <name type="scientific">Musca domestica</name>
    <name type="common">House fly</name>
    <dbReference type="NCBI Taxonomy" id="7370"/>
    <lineage>
        <taxon>Eukaryota</taxon>
        <taxon>Metazoa</taxon>
        <taxon>Ecdysozoa</taxon>
        <taxon>Arthropoda</taxon>
        <taxon>Hexapoda</taxon>
        <taxon>Insecta</taxon>
        <taxon>Pterygota</taxon>
        <taxon>Neoptera</taxon>
        <taxon>Endopterygota</taxon>
        <taxon>Diptera</taxon>
        <taxon>Brachycera</taxon>
        <taxon>Muscomorpha</taxon>
        <taxon>Muscoidea</taxon>
        <taxon>Muscidae</taxon>
        <taxon>Musca</taxon>
    </lineage>
</organism>
<evidence type="ECO:0000256" key="5">
    <source>
        <dbReference type="ARBA" id="ARBA00022729"/>
    </source>
</evidence>
<evidence type="ECO:0000259" key="14">
    <source>
        <dbReference type="PROSITE" id="PS50240"/>
    </source>
</evidence>
<dbReference type="GeneID" id="101895761"/>
<evidence type="ECO:0000256" key="6">
    <source>
        <dbReference type="ARBA" id="ARBA00022757"/>
    </source>
</evidence>
<keyword evidence="9" id="KW-0865">Zymogen</keyword>
<dbReference type="Gene3D" id="2.40.10.10">
    <property type="entry name" value="Trypsin-like serine proteases"/>
    <property type="match status" value="1"/>
</dbReference>
<dbReference type="RefSeq" id="XP_005175956.2">
    <property type="nucleotide sequence ID" value="XM_005175899.3"/>
</dbReference>
<dbReference type="FunFam" id="2.40.10.10:FF:000077">
    <property type="entry name" value="Predicted protein"/>
    <property type="match status" value="1"/>
</dbReference>
<dbReference type="Pfam" id="PF00089">
    <property type="entry name" value="Trypsin"/>
    <property type="match status" value="1"/>
</dbReference>
<gene>
    <name evidence="15" type="primary">101895761</name>
    <name evidence="17" type="synonym">LOC101895761</name>
</gene>
<evidence type="ECO:0000313" key="16">
    <source>
        <dbReference type="Proteomes" id="UP001652621"/>
    </source>
</evidence>
<evidence type="ECO:0000313" key="17">
    <source>
        <dbReference type="RefSeq" id="XP_005175956.2"/>
    </source>
</evidence>
<dbReference type="InterPro" id="IPR033116">
    <property type="entry name" value="TRYPSIN_SER"/>
</dbReference>
<sequence length="312" mass="34752">MKKTKKNMCGDKHLNPVLDTMGGRLWIMKNDDSKSHTRQATIDKCVLIQEAQGRGCLIPKTKRNERSPHEMETKDIAVTPRLDGRIVGGHKVNITDAPHQISLQTSSHICGGSLISKQWILTAAHCTEGRTPDRLKVRVGSSEYSKGGELIDVMEIVQHEKFNYSNVDYDYSLLKLAKEIEFDDTKQAVKLPETKDVAMDGTMCFVTGWGNTQNATESREWLRLAEVPIFNQEQCSDKYRKFGGVTDRMICAGYIEGGKDACQGDSGGPLVTEEGVLVGVVSWGYGCARPDFPGIYSRVSYVRDWIRTNTGV</sequence>
<dbReference type="AlphaFoldDB" id="A0A1I8N7Q1"/>
<dbReference type="eggNOG" id="KOG3627">
    <property type="taxonomic scope" value="Eukaryota"/>
</dbReference>
<dbReference type="PANTHER" id="PTHR24276:SF97">
    <property type="entry name" value="GH13245P2-RELATED"/>
    <property type="match status" value="1"/>
</dbReference>
<evidence type="ECO:0000256" key="1">
    <source>
        <dbReference type="ARBA" id="ARBA00004613"/>
    </source>
</evidence>
<dbReference type="EnsemblMetazoa" id="MDOA012438-RA">
    <property type="protein sequence ID" value="MDOA012438-PA"/>
    <property type="gene ID" value="MDOA012438"/>
</dbReference>
<dbReference type="GO" id="GO:0005576">
    <property type="term" value="C:extracellular region"/>
    <property type="evidence" value="ECO:0007669"/>
    <property type="project" value="UniProtKB-SubCell"/>
</dbReference>
<dbReference type="GO" id="GO:0006508">
    <property type="term" value="P:proteolysis"/>
    <property type="evidence" value="ECO:0007669"/>
    <property type="project" value="UniProtKB-KW"/>
</dbReference>
<evidence type="ECO:0000256" key="2">
    <source>
        <dbReference type="ARBA" id="ARBA00007664"/>
    </source>
</evidence>
<keyword evidence="5" id="KW-0732">Signal</keyword>
<dbReference type="OrthoDB" id="10059102at2759"/>
<feature type="domain" description="Peptidase S1" evidence="14">
    <location>
        <begin position="86"/>
        <end position="311"/>
    </location>
</feature>
<evidence type="ECO:0000256" key="3">
    <source>
        <dbReference type="ARBA" id="ARBA00022525"/>
    </source>
</evidence>
<dbReference type="InterPro" id="IPR043504">
    <property type="entry name" value="Peptidase_S1_PA_chymotrypsin"/>
</dbReference>
<dbReference type="InterPro" id="IPR018114">
    <property type="entry name" value="TRYPSIN_HIS"/>
</dbReference>
<dbReference type="GO" id="GO:0004252">
    <property type="term" value="F:serine-type endopeptidase activity"/>
    <property type="evidence" value="ECO:0007669"/>
    <property type="project" value="UniProtKB-EC"/>
</dbReference>
<dbReference type="SUPFAM" id="SSF50494">
    <property type="entry name" value="Trypsin-like serine proteases"/>
    <property type="match status" value="1"/>
</dbReference>
<dbReference type="VEuPathDB" id="VectorBase:MDOA012438"/>
<comment type="similarity">
    <text evidence="2">Belongs to the peptidase S1 family.</text>
</comment>
<dbReference type="VEuPathDB" id="VectorBase:MDOMA2_001153"/>
<reference evidence="15" key="1">
    <citation type="submission" date="2020-05" db="UniProtKB">
        <authorList>
            <consortium name="EnsemblMetazoa"/>
        </authorList>
    </citation>
    <scope>IDENTIFICATION</scope>
    <source>
        <strain evidence="15">Aabys</strain>
    </source>
</reference>
<dbReference type="InterPro" id="IPR009003">
    <property type="entry name" value="Peptidase_S1_PA"/>
</dbReference>
<evidence type="ECO:0000256" key="7">
    <source>
        <dbReference type="ARBA" id="ARBA00022801"/>
    </source>
</evidence>
<dbReference type="GO" id="GO:0007586">
    <property type="term" value="P:digestion"/>
    <property type="evidence" value="ECO:0007669"/>
    <property type="project" value="UniProtKB-KW"/>
</dbReference>
<dbReference type="PROSITE" id="PS00135">
    <property type="entry name" value="TRYPSIN_SER"/>
    <property type="match status" value="1"/>
</dbReference>
<evidence type="ECO:0000256" key="9">
    <source>
        <dbReference type="ARBA" id="ARBA00023145"/>
    </source>
</evidence>
<dbReference type="Proteomes" id="UP001652621">
    <property type="component" value="Unplaced"/>
</dbReference>
<dbReference type="PROSITE" id="PS50240">
    <property type="entry name" value="TRYPSIN_DOM"/>
    <property type="match status" value="1"/>
</dbReference>
<reference evidence="17" key="2">
    <citation type="submission" date="2025-04" db="UniProtKB">
        <authorList>
            <consortium name="RefSeq"/>
        </authorList>
    </citation>
    <scope>IDENTIFICATION</scope>
    <source>
        <strain evidence="17">Aabys</strain>
    </source>
</reference>
<dbReference type="CDD" id="cd00190">
    <property type="entry name" value="Tryp_SPc"/>
    <property type="match status" value="1"/>
</dbReference>
<dbReference type="InterPro" id="IPR001314">
    <property type="entry name" value="Peptidase_S1A"/>
</dbReference>
<evidence type="ECO:0000256" key="8">
    <source>
        <dbReference type="ARBA" id="ARBA00022825"/>
    </source>
</evidence>
<dbReference type="InterPro" id="IPR001254">
    <property type="entry name" value="Trypsin_dom"/>
</dbReference>
<dbReference type="InterPro" id="IPR050430">
    <property type="entry name" value="Peptidase_S1"/>
</dbReference>
<dbReference type="PRINTS" id="PR00722">
    <property type="entry name" value="CHYMOTRYPSIN"/>
</dbReference>
<name>A0A1I8N7Q1_MUSDO</name>
<evidence type="ECO:0000256" key="12">
    <source>
        <dbReference type="ARBA" id="ARBA00038868"/>
    </source>
</evidence>
<evidence type="ECO:0000256" key="11">
    <source>
        <dbReference type="ARBA" id="ARBA00036320"/>
    </source>
</evidence>
<keyword evidence="7 13" id="KW-0378">Hydrolase</keyword>